<evidence type="ECO:0000313" key="2">
    <source>
        <dbReference type="Proteomes" id="UP000595814"/>
    </source>
</evidence>
<dbReference type="EMBL" id="CP066744">
    <property type="protein sequence ID" value="QQK08819.1"/>
    <property type="molecule type" value="Genomic_DNA"/>
</dbReference>
<evidence type="ECO:0000313" key="1">
    <source>
        <dbReference type="EMBL" id="QQK08819.1"/>
    </source>
</evidence>
<keyword evidence="2" id="KW-1185">Reference proteome</keyword>
<reference evidence="1 2" key="1">
    <citation type="journal article" date="2022" name="Int. J. Syst. Evol. Microbiol.">
        <title>Miniphocaeibacter halophilus sp. nov., an ammonium-tolerant acetate-producing bacterium isolated from a biogas system.</title>
        <authorList>
            <person name="Schnurer A."/>
            <person name="Singh A."/>
            <person name="Bi S."/>
            <person name="Qiao W."/>
            <person name="Westerholm M."/>
        </authorList>
    </citation>
    <scope>NUCLEOTIDE SEQUENCE [LARGE SCALE GENOMIC DNA]</scope>
    <source>
        <strain evidence="1 2">AMB_01</strain>
    </source>
</reference>
<name>A0AC61MWY7_9FIRM</name>
<gene>
    <name evidence="1" type="ORF">JFY71_04605</name>
</gene>
<proteinExistence type="predicted"/>
<dbReference type="Proteomes" id="UP000595814">
    <property type="component" value="Chromosome"/>
</dbReference>
<accession>A0AC61MWY7</accession>
<sequence length="82" mass="8716">MMEKMFNIMDTSCDKANSALGVNIKFPRPSKRQLKATQLLNITTGAACIVAGVVTPYKKIAILGGLSLLGACVVGSQLKNFD</sequence>
<organism evidence="1 2">
    <name type="scientific">Miniphocaeibacter halophilus</name>
    <dbReference type="NCBI Taxonomy" id="2931922"/>
    <lineage>
        <taxon>Bacteria</taxon>
        <taxon>Bacillati</taxon>
        <taxon>Bacillota</taxon>
        <taxon>Tissierellia</taxon>
        <taxon>Tissierellales</taxon>
        <taxon>Peptoniphilaceae</taxon>
        <taxon>Miniphocaeibacter</taxon>
    </lineage>
</organism>
<protein>
    <submittedName>
        <fullName evidence="1">Uncharacterized protein</fullName>
    </submittedName>
</protein>